<feature type="domain" description="Transcriptional coactivator p15 (PC4) C-terminal" evidence="8">
    <location>
        <begin position="94"/>
        <end position="138"/>
    </location>
</feature>
<evidence type="ECO:0000313" key="10">
    <source>
        <dbReference type="RefSeq" id="XP_002731727.2"/>
    </source>
</evidence>
<dbReference type="Proteomes" id="UP000694865">
    <property type="component" value="Unplaced"/>
</dbReference>
<evidence type="ECO:0000313" key="9">
    <source>
        <dbReference type="Proteomes" id="UP000694865"/>
    </source>
</evidence>
<evidence type="ECO:0000256" key="6">
    <source>
        <dbReference type="ARBA" id="ARBA00023242"/>
    </source>
</evidence>
<keyword evidence="9" id="KW-1185">Reference proteome</keyword>
<gene>
    <name evidence="10" type="primary">LOC100375902</name>
</gene>
<keyword evidence="4" id="KW-0238">DNA-binding</keyword>
<evidence type="ECO:0000256" key="7">
    <source>
        <dbReference type="SAM" id="MobiDB-lite"/>
    </source>
</evidence>
<keyword evidence="5" id="KW-0804">Transcription</keyword>
<comment type="similarity">
    <text evidence="2">Belongs to the transcriptional coactivator PC4 family.</text>
</comment>
<dbReference type="RefSeq" id="XP_002731727.2">
    <property type="nucleotide sequence ID" value="XM_002731681.2"/>
</dbReference>
<feature type="region of interest" description="Disordered" evidence="7">
    <location>
        <begin position="1"/>
        <end position="64"/>
    </location>
</feature>
<sequence length="153" mass="16981">MTSRPKKDVVTSSPIYEQGNMTSRPKKRRAINLASDGSSRSTVNSLATTTSESMRSSTGECSKKVAPDVSAMGAKSSTIAPRGENIFTRLICSSKSLYVTINSFRGKRYVHIREYYNGYPTKRGVALTMEQYNNFIEILPQINSVIRKQKTNG</sequence>
<dbReference type="SUPFAM" id="SSF54447">
    <property type="entry name" value="ssDNA-binding transcriptional regulator domain"/>
    <property type="match status" value="1"/>
</dbReference>
<accession>A0ABM0GK98</accession>
<dbReference type="Gene3D" id="2.30.31.10">
    <property type="entry name" value="Transcriptional Coactivator Pc4, Chain A"/>
    <property type="match status" value="1"/>
</dbReference>
<keyword evidence="6" id="KW-0539">Nucleus</keyword>
<feature type="compositionally biased region" description="Polar residues" evidence="7">
    <location>
        <begin position="10"/>
        <end position="23"/>
    </location>
</feature>
<organism evidence="9 10">
    <name type="scientific">Saccoglossus kowalevskii</name>
    <name type="common">Acorn worm</name>
    <dbReference type="NCBI Taxonomy" id="10224"/>
    <lineage>
        <taxon>Eukaryota</taxon>
        <taxon>Metazoa</taxon>
        <taxon>Hemichordata</taxon>
        <taxon>Enteropneusta</taxon>
        <taxon>Harrimaniidae</taxon>
        <taxon>Saccoglossus</taxon>
    </lineage>
</organism>
<evidence type="ECO:0000256" key="3">
    <source>
        <dbReference type="ARBA" id="ARBA00023015"/>
    </source>
</evidence>
<dbReference type="InterPro" id="IPR045125">
    <property type="entry name" value="Sub1/Tcp4-like"/>
</dbReference>
<dbReference type="InterPro" id="IPR009044">
    <property type="entry name" value="ssDNA-bd_transcriptional_reg"/>
</dbReference>
<evidence type="ECO:0000256" key="4">
    <source>
        <dbReference type="ARBA" id="ARBA00023125"/>
    </source>
</evidence>
<dbReference type="InterPro" id="IPR003173">
    <property type="entry name" value="PC4_C"/>
</dbReference>
<comment type="subcellular location">
    <subcellularLocation>
        <location evidence="1">Nucleus</location>
    </subcellularLocation>
</comment>
<name>A0ABM0GK98_SACKO</name>
<proteinExistence type="inferred from homology"/>
<reference evidence="10" key="1">
    <citation type="submission" date="2025-08" db="UniProtKB">
        <authorList>
            <consortium name="RefSeq"/>
        </authorList>
    </citation>
    <scope>IDENTIFICATION</scope>
    <source>
        <tissue evidence="10">Testes</tissue>
    </source>
</reference>
<evidence type="ECO:0000259" key="8">
    <source>
        <dbReference type="Pfam" id="PF02229"/>
    </source>
</evidence>
<dbReference type="Pfam" id="PF02229">
    <property type="entry name" value="PC4"/>
    <property type="match status" value="1"/>
</dbReference>
<dbReference type="GeneID" id="100375902"/>
<evidence type="ECO:0000256" key="5">
    <source>
        <dbReference type="ARBA" id="ARBA00023163"/>
    </source>
</evidence>
<keyword evidence="3" id="KW-0805">Transcription regulation</keyword>
<evidence type="ECO:0000256" key="1">
    <source>
        <dbReference type="ARBA" id="ARBA00004123"/>
    </source>
</evidence>
<evidence type="ECO:0000256" key="2">
    <source>
        <dbReference type="ARBA" id="ARBA00009001"/>
    </source>
</evidence>
<feature type="compositionally biased region" description="Polar residues" evidence="7">
    <location>
        <begin position="35"/>
        <end position="60"/>
    </location>
</feature>
<protein>
    <submittedName>
        <fullName evidence="10">Uncharacterized protein LOC100375902</fullName>
    </submittedName>
</protein>
<dbReference type="PANTHER" id="PTHR13215">
    <property type="entry name" value="RNA POLYMERASE II TRANSCRIPTIONAL COACTIVATOR"/>
    <property type="match status" value="1"/>
</dbReference>